<evidence type="ECO:0000256" key="7">
    <source>
        <dbReference type="ARBA" id="ARBA00023015"/>
    </source>
</evidence>
<evidence type="ECO:0000259" key="12">
    <source>
        <dbReference type="PROSITE" id="PS50045"/>
    </source>
</evidence>
<dbReference type="PROSITE" id="PS00676">
    <property type="entry name" value="SIGMA54_INTERACT_2"/>
    <property type="match status" value="1"/>
</dbReference>
<dbReference type="Gene3D" id="1.10.10.60">
    <property type="entry name" value="Homeodomain-like"/>
    <property type="match status" value="1"/>
</dbReference>
<evidence type="ECO:0000256" key="3">
    <source>
        <dbReference type="ARBA" id="ARBA00022553"/>
    </source>
</evidence>
<evidence type="ECO:0000256" key="6">
    <source>
        <dbReference type="ARBA" id="ARBA00023012"/>
    </source>
</evidence>
<organism evidence="14 15">
    <name type="scientific">Treponema pallidum subsp. pallidum (strain SS14)</name>
    <dbReference type="NCBI Taxonomy" id="455434"/>
    <lineage>
        <taxon>Bacteria</taxon>
        <taxon>Pseudomonadati</taxon>
        <taxon>Spirochaetota</taxon>
        <taxon>Spirochaetia</taxon>
        <taxon>Spirochaetales</taxon>
        <taxon>Treponemataceae</taxon>
        <taxon>Treponema</taxon>
    </lineage>
</organism>
<dbReference type="KEGG" id="tpp:TPASS_0519"/>
<dbReference type="InterPro" id="IPR025944">
    <property type="entry name" value="Sigma_54_int_dom_CS"/>
</dbReference>
<dbReference type="InterPro" id="IPR027417">
    <property type="entry name" value="P-loop_NTPase"/>
</dbReference>
<evidence type="ECO:0000313" key="15">
    <source>
        <dbReference type="Proteomes" id="UP000001202"/>
    </source>
</evidence>
<dbReference type="Pfam" id="PF00158">
    <property type="entry name" value="Sigma54_activat"/>
    <property type="match status" value="1"/>
</dbReference>
<dbReference type="Pfam" id="PF00072">
    <property type="entry name" value="Response_reg"/>
    <property type="match status" value="1"/>
</dbReference>
<dbReference type="InterPro" id="IPR009057">
    <property type="entry name" value="Homeodomain-like_sf"/>
</dbReference>
<name>A0A0H3BIJ6_TREPS</name>
<dbReference type="SUPFAM" id="SSF46689">
    <property type="entry name" value="Homeodomain-like"/>
    <property type="match status" value="1"/>
</dbReference>
<dbReference type="InterPro" id="IPR001789">
    <property type="entry name" value="Sig_transdc_resp-reg_receiver"/>
</dbReference>
<evidence type="ECO:0000259" key="13">
    <source>
        <dbReference type="PROSITE" id="PS50110"/>
    </source>
</evidence>
<dbReference type="RefSeq" id="WP_010881968.1">
    <property type="nucleotide sequence ID" value="NC_010741.1"/>
</dbReference>
<proteinExistence type="predicted"/>
<keyword evidence="7" id="KW-0805">Transcription regulation</keyword>
<dbReference type="PRINTS" id="PR01590">
    <property type="entry name" value="HTHFIS"/>
</dbReference>
<evidence type="ECO:0000256" key="9">
    <source>
        <dbReference type="ARBA" id="ARBA00023159"/>
    </source>
</evidence>
<dbReference type="InterPro" id="IPR011006">
    <property type="entry name" value="CheY-like_superfamily"/>
</dbReference>
<evidence type="ECO:0000256" key="8">
    <source>
        <dbReference type="ARBA" id="ARBA00023125"/>
    </source>
</evidence>
<evidence type="ECO:0000313" key="14">
    <source>
        <dbReference type="EMBL" id="ACD70942.1"/>
    </source>
</evidence>
<dbReference type="EMBL" id="CP000805">
    <property type="protein sequence ID" value="ACD70942.1"/>
    <property type="molecule type" value="Genomic_DNA"/>
</dbReference>
<evidence type="ECO:0000256" key="11">
    <source>
        <dbReference type="PROSITE-ProRule" id="PRU00169"/>
    </source>
</evidence>
<dbReference type="FunFam" id="3.40.50.300:FF:000006">
    <property type="entry name" value="DNA-binding transcriptional regulator NtrC"/>
    <property type="match status" value="1"/>
</dbReference>
<feature type="modified residue" description="4-aspartylphosphate" evidence="11">
    <location>
        <position position="53"/>
    </location>
</feature>
<dbReference type="Gene3D" id="1.10.8.60">
    <property type="match status" value="1"/>
</dbReference>
<keyword evidence="2" id="KW-0963">Cytoplasm</keyword>
<keyword evidence="9" id="KW-0010">Activator</keyword>
<dbReference type="GO" id="GO:0043565">
    <property type="term" value="F:sequence-specific DNA binding"/>
    <property type="evidence" value="ECO:0007669"/>
    <property type="project" value="InterPro"/>
</dbReference>
<dbReference type="GeneID" id="93876288"/>
<keyword evidence="5" id="KW-0067">ATP-binding</keyword>
<feature type="domain" description="Sigma-54 factor interaction" evidence="12">
    <location>
        <begin position="143"/>
        <end position="372"/>
    </location>
</feature>
<keyword evidence="10" id="KW-0804">Transcription</keyword>
<dbReference type="FunFam" id="1.10.8.60:FF:000014">
    <property type="entry name" value="DNA-binding transcriptional regulator NtrC"/>
    <property type="match status" value="1"/>
</dbReference>
<evidence type="ECO:0000256" key="5">
    <source>
        <dbReference type="ARBA" id="ARBA00022840"/>
    </source>
</evidence>
<dbReference type="GO" id="GO:0005524">
    <property type="term" value="F:ATP binding"/>
    <property type="evidence" value="ECO:0007669"/>
    <property type="project" value="UniProtKB-KW"/>
</dbReference>
<evidence type="ECO:0000256" key="1">
    <source>
        <dbReference type="ARBA" id="ARBA00004496"/>
    </source>
</evidence>
<evidence type="ECO:0000256" key="2">
    <source>
        <dbReference type="ARBA" id="ARBA00022490"/>
    </source>
</evidence>
<keyword evidence="3 11" id="KW-0597">Phosphoprotein</keyword>
<dbReference type="InterPro" id="IPR058031">
    <property type="entry name" value="AAA_lid_NorR"/>
</dbReference>
<protein>
    <submittedName>
        <fullName evidence="14">Response regulatory protein</fullName>
    </submittedName>
</protein>
<reference evidence="14 15" key="1">
    <citation type="journal article" date="2008" name="BMC Microbiol.">
        <title>Complete genome sequence of Treponema pallidum ssp. pallidum strain SS14 determined with oligonucleotide arrays.</title>
        <authorList>
            <person name="Matejkova P."/>
            <person name="Strouhal M."/>
            <person name="Smajs D."/>
            <person name="Norris S.J."/>
            <person name="Palzkill T."/>
            <person name="Petrosino J.F."/>
            <person name="Sodergren E."/>
            <person name="Norton J.E."/>
            <person name="Singh J."/>
            <person name="Richmond T.A."/>
            <person name="Molla M.N."/>
            <person name="Albert T.J."/>
            <person name="Weinstock G.M."/>
        </authorList>
    </citation>
    <scope>NUCLEOTIDE SEQUENCE [LARGE SCALE GENOMIC DNA]</scope>
    <source>
        <strain evidence="14 15">SS14</strain>
    </source>
</reference>
<dbReference type="InterPro" id="IPR002078">
    <property type="entry name" value="Sigma_54_int"/>
</dbReference>
<sequence length="458" mass="50963">MKFSILVLDDEKNIREGLQMALEDEGYEVFTAEDGNTGVEIALKGDIDLIITDLKMPRMSGELVLQHVHAVLPDIPIIILTGHGTVENAVEAMHKGAYDFLTKPLDLNRLSLLVRRALQNRELIVQHRELIKQIGNRTSFENIVGESPAMNKVFDMVKKAAASKASVLITGESGVGKELIANAIHNLSPRKAKPLIKVHCASFAEGVLESELFGHERGAFTGAVNRMKGRFELAHEGSMFLDEIGEVSMAVQIKLLRVLQERSFERVGGRETIKVDVRVISATNRNLLEEIKRNLFREDLYYRLNVVHIHVPALRERKEDLPLLIATFLKEIAEENGKKITSIDPQAQSALHAYDWPGNIRQLRNCIESAVIMSSGPVIHIEDLSEPIRSLGETSSIRIPIGVSMEDAEKEIILQTLEAQKGNKSKTADVLGIGRKTLYLKLDQYTNTSFEPDAAAKS</sequence>
<dbReference type="FunFam" id="3.40.50.2300:FF:000018">
    <property type="entry name" value="DNA-binding transcriptional regulator NtrC"/>
    <property type="match status" value="1"/>
</dbReference>
<dbReference type="GO" id="GO:0000160">
    <property type="term" value="P:phosphorelay signal transduction system"/>
    <property type="evidence" value="ECO:0007669"/>
    <property type="project" value="UniProtKB-KW"/>
</dbReference>
<dbReference type="Proteomes" id="UP000001202">
    <property type="component" value="Chromosome"/>
</dbReference>
<dbReference type="SUPFAM" id="SSF52540">
    <property type="entry name" value="P-loop containing nucleoside triphosphate hydrolases"/>
    <property type="match status" value="1"/>
</dbReference>
<dbReference type="PATRIC" id="fig|455434.6.peg.516"/>
<evidence type="ECO:0000256" key="10">
    <source>
        <dbReference type="ARBA" id="ARBA00023163"/>
    </source>
</evidence>
<dbReference type="InterPro" id="IPR025943">
    <property type="entry name" value="Sigma_54_int_dom_ATP-bd_2"/>
</dbReference>
<dbReference type="Gene3D" id="3.40.50.2300">
    <property type="match status" value="1"/>
</dbReference>
<keyword evidence="8" id="KW-0238">DNA-binding</keyword>
<dbReference type="PANTHER" id="PTHR32071">
    <property type="entry name" value="TRANSCRIPTIONAL REGULATORY PROTEIN"/>
    <property type="match status" value="1"/>
</dbReference>
<accession>A0A0H3BIJ6</accession>
<dbReference type="Pfam" id="PF25601">
    <property type="entry name" value="AAA_lid_14"/>
    <property type="match status" value="1"/>
</dbReference>
<dbReference type="InterPro" id="IPR002197">
    <property type="entry name" value="HTH_Fis"/>
</dbReference>
<keyword evidence="4" id="KW-0547">Nucleotide-binding</keyword>
<dbReference type="GO" id="GO:0005737">
    <property type="term" value="C:cytoplasm"/>
    <property type="evidence" value="ECO:0007669"/>
    <property type="project" value="UniProtKB-SubCell"/>
</dbReference>
<dbReference type="CDD" id="cd00009">
    <property type="entry name" value="AAA"/>
    <property type="match status" value="1"/>
</dbReference>
<comment type="subcellular location">
    <subcellularLocation>
        <location evidence="1">Cytoplasm</location>
    </subcellularLocation>
</comment>
<dbReference type="InterPro" id="IPR025662">
    <property type="entry name" value="Sigma_54_int_dom_ATP-bd_1"/>
</dbReference>
<dbReference type="PROSITE" id="PS50110">
    <property type="entry name" value="RESPONSE_REGULATORY"/>
    <property type="match status" value="1"/>
</dbReference>
<dbReference type="GO" id="GO:0006355">
    <property type="term" value="P:regulation of DNA-templated transcription"/>
    <property type="evidence" value="ECO:0007669"/>
    <property type="project" value="InterPro"/>
</dbReference>
<dbReference type="Gene3D" id="3.40.50.300">
    <property type="entry name" value="P-loop containing nucleotide triphosphate hydrolases"/>
    <property type="match status" value="1"/>
</dbReference>
<dbReference type="SMART" id="SM00382">
    <property type="entry name" value="AAA"/>
    <property type="match status" value="1"/>
</dbReference>
<dbReference type="AlphaFoldDB" id="A0A0H3BIJ6"/>
<dbReference type="PROSITE" id="PS50045">
    <property type="entry name" value="SIGMA54_INTERACT_4"/>
    <property type="match status" value="1"/>
</dbReference>
<dbReference type="InterPro" id="IPR003593">
    <property type="entry name" value="AAA+_ATPase"/>
</dbReference>
<dbReference type="Pfam" id="PF02954">
    <property type="entry name" value="HTH_8"/>
    <property type="match status" value="1"/>
</dbReference>
<dbReference type="SMART" id="SM00448">
    <property type="entry name" value="REC"/>
    <property type="match status" value="1"/>
</dbReference>
<gene>
    <name evidence="14" type="primary">atoC</name>
    <name evidence="14" type="ordered locus">TPASS_0519</name>
</gene>
<dbReference type="PROSITE" id="PS00675">
    <property type="entry name" value="SIGMA54_INTERACT_1"/>
    <property type="match status" value="1"/>
</dbReference>
<dbReference type="PROSITE" id="PS00688">
    <property type="entry name" value="SIGMA54_INTERACT_3"/>
    <property type="match status" value="1"/>
</dbReference>
<evidence type="ECO:0000256" key="4">
    <source>
        <dbReference type="ARBA" id="ARBA00022741"/>
    </source>
</evidence>
<keyword evidence="6" id="KW-0902">Two-component regulatory system</keyword>
<feature type="domain" description="Response regulatory" evidence="13">
    <location>
        <begin position="4"/>
        <end position="118"/>
    </location>
</feature>
<dbReference type="SUPFAM" id="SSF52172">
    <property type="entry name" value="CheY-like"/>
    <property type="match status" value="1"/>
</dbReference>